<dbReference type="Proteomes" id="UP000078550">
    <property type="component" value="Unassembled WGS sequence"/>
</dbReference>
<evidence type="ECO:0000313" key="6">
    <source>
        <dbReference type="Proteomes" id="UP000078550"/>
    </source>
</evidence>
<evidence type="ECO:0000259" key="4">
    <source>
        <dbReference type="Pfam" id="PF00814"/>
    </source>
</evidence>
<dbReference type="AlphaFoldDB" id="A0A1A8YJP3"/>
<dbReference type="SUPFAM" id="SSF53067">
    <property type="entry name" value="Actin-like ATPase domain"/>
    <property type="match status" value="1"/>
</dbReference>
<keyword evidence="3" id="KW-0732">Signal</keyword>
<organism evidence="5 6">
    <name type="scientific">Plasmodium ovale wallikeri</name>
    <dbReference type="NCBI Taxonomy" id="864142"/>
    <lineage>
        <taxon>Eukaryota</taxon>
        <taxon>Sar</taxon>
        <taxon>Alveolata</taxon>
        <taxon>Apicomplexa</taxon>
        <taxon>Aconoidasida</taxon>
        <taxon>Haemosporida</taxon>
        <taxon>Plasmodiidae</taxon>
        <taxon>Plasmodium</taxon>
        <taxon>Plasmodium (Plasmodium)</taxon>
    </lineage>
</organism>
<evidence type="ECO:0000256" key="3">
    <source>
        <dbReference type="SAM" id="SignalP"/>
    </source>
</evidence>
<dbReference type="Gene3D" id="3.30.420.40">
    <property type="match status" value="2"/>
</dbReference>
<feature type="compositionally biased region" description="Basic and acidic residues" evidence="2">
    <location>
        <begin position="323"/>
        <end position="334"/>
    </location>
</feature>
<feature type="signal peptide" evidence="3">
    <location>
        <begin position="1"/>
        <end position="24"/>
    </location>
</feature>
<feature type="domain" description="Gcp-like" evidence="4">
    <location>
        <begin position="355"/>
        <end position="538"/>
    </location>
</feature>
<feature type="region of interest" description="Disordered" evidence="2">
    <location>
        <begin position="290"/>
        <end position="340"/>
    </location>
</feature>
<evidence type="ECO:0000256" key="1">
    <source>
        <dbReference type="SAM" id="Coils"/>
    </source>
</evidence>
<feature type="chain" id="PRO_5008382039" description="Gcp-like domain-containing protein" evidence="3">
    <location>
        <begin position="25"/>
        <end position="716"/>
    </location>
</feature>
<dbReference type="EMBL" id="FLRE01000024">
    <property type="protein sequence ID" value="SBT31740.1"/>
    <property type="molecule type" value="Genomic_DNA"/>
</dbReference>
<dbReference type="GO" id="GO:0005739">
    <property type="term" value="C:mitochondrion"/>
    <property type="evidence" value="ECO:0007669"/>
    <property type="project" value="TreeGrafter"/>
</dbReference>
<proteinExistence type="predicted"/>
<dbReference type="InterPro" id="IPR000905">
    <property type="entry name" value="Gcp-like_dom"/>
</dbReference>
<reference evidence="6" key="1">
    <citation type="submission" date="2016-05" db="EMBL/GenBank/DDBJ databases">
        <authorList>
            <person name="Naeem Raeece"/>
        </authorList>
    </citation>
    <scope>NUCLEOTIDE SEQUENCE [LARGE SCALE GENOMIC DNA]</scope>
</reference>
<evidence type="ECO:0000313" key="5">
    <source>
        <dbReference type="EMBL" id="SBT31740.1"/>
    </source>
</evidence>
<protein>
    <recommendedName>
        <fullName evidence="4">Gcp-like domain-containing protein</fullName>
    </recommendedName>
</protein>
<dbReference type="PANTHER" id="PTHR11735">
    <property type="entry name" value="TRNA N6-ADENOSINE THREONYLCARBAMOYLTRANSFERASE"/>
    <property type="match status" value="1"/>
</dbReference>
<keyword evidence="1" id="KW-0175">Coiled coil</keyword>
<feature type="compositionally biased region" description="Basic and acidic residues" evidence="2">
    <location>
        <begin position="290"/>
        <end position="316"/>
    </location>
</feature>
<dbReference type="InterPro" id="IPR043129">
    <property type="entry name" value="ATPase_NBD"/>
</dbReference>
<evidence type="ECO:0000256" key="2">
    <source>
        <dbReference type="SAM" id="MobiDB-lite"/>
    </source>
</evidence>
<dbReference type="PANTHER" id="PTHR11735:SF6">
    <property type="entry name" value="TRNA N6-ADENOSINE THREONYLCARBAMOYLTRANSFERASE, MITOCHONDRIAL"/>
    <property type="match status" value="1"/>
</dbReference>
<sequence>MKNEIKILAEYLFFLLNLIPRGYCSYKIDNIAIKKAQFSDVFERTVKRINKQIKSSNDNYDVCTYKKIPRVLLERNKLKDNKKWKYIVGIENTCDDTCICIIDSQLNIVKNVVISHYKVVHKYEGVYPFFISSLNDLFLKIYADKVLESIDTDQISCLAFSACPGIAKNMEAAKNYIGELKKKNGHIKVSSVNHVFAHVLSPLFFHFYDDKNTYTNSSQYKDENINGDKKKEIPIVINMSQSIKRDDTLRNKIKDILRVLNNNDVTKEKLKNLNEDKFLNYGSYILKKKNEETGEEKGEETGEEKGEETGEEKGDETGEETGEEKGGKEEDQNRNIHKTTAVANFSKSERSYLTEGYICILVSGGSTEVYKVQKNKRNDINVVKISQTVDISIGDIIDKVARLLELPVGLGGGPFLEKKAQEFIARLKGRTVSDGEYTDPFQPFPTPFLANNRIDFSFSGIFNHMSKIISAVKGEKFFEEEIDRYAYYCQKNIFKHLLRQVGKIMYFSELHFNIKNIFIVGGVGCNNFLYQTLKHMIQSRDKKENQIKEYTKLKKRLKKKIKKIEMEKYKTTKMRKDIFENIDEINSSVAWNIYLKNLLKRKTKENILLALKSFNFENFIELKKRGCFLLEGNAHNSKKEAPWNVYKTPSNLSRDNAAMVCYNALLNMHNSVNLHEDISNIKIKTTVKTKVENNFLLFSDIIIFDVFMDHLDGKKL</sequence>
<dbReference type="Pfam" id="PF00814">
    <property type="entry name" value="TsaD"/>
    <property type="match status" value="1"/>
</dbReference>
<accession>A0A1A8YJP3</accession>
<gene>
    <name evidence="5" type="ORF">POVWA2_005750</name>
</gene>
<feature type="coiled-coil region" evidence="1">
    <location>
        <begin position="533"/>
        <end position="567"/>
    </location>
</feature>
<name>A0A1A8YJP3_PLAOA</name>